<reference evidence="2" key="1">
    <citation type="journal article" date="2019" name="Int. J. Syst. Evol. Microbiol.">
        <title>The Global Catalogue of Microorganisms (GCM) 10K type strain sequencing project: providing services to taxonomists for standard genome sequencing and annotation.</title>
        <authorList>
            <consortium name="The Broad Institute Genomics Platform"/>
            <consortium name="The Broad Institute Genome Sequencing Center for Infectious Disease"/>
            <person name="Wu L."/>
            <person name="Ma J."/>
        </authorList>
    </citation>
    <scope>NUCLEOTIDE SEQUENCE [LARGE SCALE GENOMIC DNA]</scope>
    <source>
        <strain evidence="2">CCM 8980</strain>
    </source>
</reference>
<comment type="caution">
    <text evidence="1">The sequence shown here is derived from an EMBL/GenBank/DDBJ whole genome shotgun (WGS) entry which is preliminary data.</text>
</comment>
<dbReference type="Pfam" id="PF09693">
    <property type="entry name" value="Phage_XkdX"/>
    <property type="match status" value="1"/>
</dbReference>
<gene>
    <name evidence="1" type="ORF">ACFQ4P_00360</name>
</gene>
<evidence type="ECO:0000313" key="1">
    <source>
        <dbReference type="EMBL" id="MFD1428697.1"/>
    </source>
</evidence>
<accession>A0ABW4CD49</accession>
<dbReference type="Proteomes" id="UP001597196">
    <property type="component" value="Unassembled WGS sequence"/>
</dbReference>
<protein>
    <submittedName>
        <fullName evidence="1">XkdX family protein</fullName>
    </submittedName>
</protein>
<sequence length="47" mass="5385">MSNYDQCVLFYSWGIDLAPYVPAMITADEYKQITGNDYVASKQITME</sequence>
<name>A0ABW4CD49_9LACO</name>
<dbReference type="EMBL" id="JBHTOC010000001">
    <property type="protein sequence ID" value="MFD1428697.1"/>
    <property type="molecule type" value="Genomic_DNA"/>
</dbReference>
<proteinExistence type="predicted"/>
<dbReference type="RefSeq" id="WP_203625630.1">
    <property type="nucleotide sequence ID" value="NZ_BOLQ01000001.1"/>
</dbReference>
<organism evidence="1 2">
    <name type="scientific">Lacticaseibacillus mingshuiensis</name>
    <dbReference type="NCBI Taxonomy" id="2799574"/>
    <lineage>
        <taxon>Bacteria</taxon>
        <taxon>Bacillati</taxon>
        <taxon>Bacillota</taxon>
        <taxon>Bacilli</taxon>
        <taxon>Lactobacillales</taxon>
        <taxon>Lactobacillaceae</taxon>
        <taxon>Lacticaseibacillus</taxon>
    </lineage>
</organism>
<keyword evidence="2" id="KW-1185">Reference proteome</keyword>
<evidence type="ECO:0000313" key="2">
    <source>
        <dbReference type="Proteomes" id="UP001597196"/>
    </source>
</evidence>
<dbReference type="InterPro" id="IPR010022">
    <property type="entry name" value="XkdX"/>
</dbReference>